<reference evidence="2 3" key="1">
    <citation type="submission" date="2017-11" db="EMBL/GenBank/DDBJ databases">
        <title>De novo assembly and phasing of dikaryotic genomes from two isolates of Puccinia coronata f. sp. avenae, the causal agent of oat crown rust.</title>
        <authorList>
            <person name="Miller M.E."/>
            <person name="Zhang Y."/>
            <person name="Omidvar V."/>
            <person name="Sperschneider J."/>
            <person name="Schwessinger B."/>
            <person name="Raley C."/>
            <person name="Palmer J.M."/>
            <person name="Garnica D."/>
            <person name="Upadhyaya N."/>
            <person name="Rathjen J."/>
            <person name="Taylor J.M."/>
            <person name="Park R.F."/>
            <person name="Dodds P.N."/>
            <person name="Hirsch C.D."/>
            <person name="Kianian S.F."/>
            <person name="Figueroa M."/>
        </authorList>
    </citation>
    <scope>NUCLEOTIDE SEQUENCE [LARGE SCALE GENOMIC DNA]</scope>
    <source>
        <strain evidence="2">12SD80</strain>
    </source>
</reference>
<feature type="compositionally biased region" description="Basic and acidic residues" evidence="1">
    <location>
        <begin position="258"/>
        <end position="276"/>
    </location>
</feature>
<feature type="compositionally biased region" description="Basic and acidic residues" evidence="1">
    <location>
        <begin position="311"/>
        <end position="327"/>
    </location>
</feature>
<proteinExistence type="predicted"/>
<feature type="region of interest" description="Disordered" evidence="1">
    <location>
        <begin position="432"/>
        <end position="485"/>
    </location>
</feature>
<name>A0A2N5UHX0_9BASI</name>
<dbReference type="AlphaFoldDB" id="A0A2N5UHX0"/>
<feature type="region of interest" description="Disordered" evidence="1">
    <location>
        <begin position="36"/>
        <end position="160"/>
    </location>
</feature>
<feature type="region of interest" description="Disordered" evidence="1">
    <location>
        <begin position="183"/>
        <end position="327"/>
    </location>
</feature>
<feature type="compositionally biased region" description="Basic and acidic residues" evidence="1">
    <location>
        <begin position="59"/>
        <end position="68"/>
    </location>
</feature>
<feature type="compositionally biased region" description="Basic and acidic residues" evidence="1">
    <location>
        <begin position="204"/>
        <end position="226"/>
    </location>
</feature>
<organism evidence="2 3">
    <name type="scientific">Puccinia coronata f. sp. avenae</name>
    <dbReference type="NCBI Taxonomy" id="200324"/>
    <lineage>
        <taxon>Eukaryota</taxon>
        <taxon>Fungi</taxon>
        <taxon>Dikarya</taxon>
        <taxon>Basidiomycota</taxon>
        <taxon>Pucciniomycotina</taxon>
        <taxon>Pucciniomycetes</taxon>
        <taxon>Pucciniales</taxon>
        <taxon>Pucciniaceae</taxon>
        <taxon>Puccinia</taxon>
    </lineage>
</organism>
<feature type="compositionally biased region" description="Low complexity" evidence="1">
    <location>
        <begin position="436"/>
        <end position="447"/>
    </location>
</feature>
<evidence type="ECO:0000256" key="1">
    <source>
        <dbReference type="SAM" id="MobiDB-lite"/>
    </source>
</evidence>
<dbReference type="Proteomes" id="UP000235392">
    <property type="component" value="Unassembled WGS sequence"/>
</dbReference>
<evidence type="ECO:0000313" key="3">
    <source>
        <dbReference type="Proteomes" id="UP000235392"/>
    </source>
</evidence>
<comment type="caution">
    <text evidence="2">The sequence shown here is derived from an EMBL/GenBank/DDBJ whole genome shotgun (WGS) entry which is preliminary data.</text>
</comment>
<feature type="compositionally biased region" description="Basic and acidic residues" evidence="1">
    <location>
        <begin position="81"/>
        <end position="92"/>
    </location>
</feature>
<accession>A0A2N5UHX0</accession>
<feature type="compositionally biased region" description="Polar residues" evidence="1">
    <location>
        <begin position="468"/>
        <end position="485"/>
    </location>
</feature>
<sequence length="485" mass="53569">MVPPLAHQGDAAEGCIGEMKSSVQLNKLANDNPITVHETETLGPEDASLAVLKNNSGPSKERPVEGSYKRALLKPIVCPKNEGRPEQVKQKNGDLPTRSTGTGNPKAKKLPNHPSVPGKPERVKQKAGELPARLSGTGNPQTQRIPNNHPSAPASSSARMRIPNNPVFFIRKGKKQGWIVKSVAPQIDQQSPSGKFGNEVVDPNQRKAEKVLEVHLPEENQPKQELNKASGEVVDNVPEPTSDLTSLVEKIPVGGVSESREKTVQKSDQLLKREEESSLESSSNKKSKNKKSKSQVSNDEIGKKFMMMNNAERKLKEKVSRDREKAAEKNSKLTFSDIFQELKKMDIQPSAALDRQKIIYNNFYTAFHPGSQLRKQYEHAIEHASDPTKKAILENKFKDELANPFKEDEIYPGLKRPDAKYDNEKTVDFRLAGPIGVSSKGSSSSSNGGKGKDKSAKENMSLGEKTMNHQSGNSQWFTTTPNIYR</sequence>
<protein>
    <submittedName>
        <fullName evidence="2">Uncharacterized protein</fullName>
    </submittedName>
</protein>
<gene>
    <name evidence="2" type="ORF">PCASD_09647</name>
</gene>
<evidence type="ECO:0000313" key="2">
    <source>
        <dbReference type="EMBL" id="PLW37338.1"/>
    </source>
</evidence>
<feature type="compositionally biased region" description="Polar residues" evidence="1">
    <location>
        <begin position="136"/>
        <end position="149"/>
    </location>
</feature>
<dbReference type="EMBL" id="PGCI01000144">
    <property type="protein sequence ID" value="PLW37338.1"/>
    <property type="molecule type" value="Genomic_DNA"/>
</dbReference>